<evidence type="ECO:0000259" key="12">
    <source>
        <dbReference type="PROSITE" id="PS50157"/>
    </source>
</evidence>
<dbReference type="Pfam" id="PF00096">
    <property type="entry name" value="zf-C2H2"/>
    <property type="match status" value="4"/>
</dbReference>
<keyword evidence="6" id="KW-0805">Transcription regulation</keyword>
<evidence type="ECO:0000256" key="5">
    <source>
        <dbReference type="ARBA" id="ARBA00022833"/>
    </source>
</evidence>
<dbReference type="PROSITE" id="PS50157">
    <property type="entry name" value="ZINC_FINGER_C2H2_2"/>
    <property type="match status" value="9"/>
</dbReference>
<feature type="domain" description="C2H2-type" evidence="12">
    <location>
        <begin position="670"/>
        <end position="698"/>
    </location>
</feature>
<feature type="domain" description="C2H2-type" evidence="12">
    <location>
        <begin position="749"/>
        <end position="777"/>
    </location>
</feature>
<dbReference type="PANTHER" id="PTHR47772:SF13">
    <property type="entry name" value="GASTRULA ZINC FINGER PROTEIN XLCGF49.1-LIKE-RELATED"/>
    <property type="match status" value="1"/>
</dbReference>
<dbReference type="EMBL" id="JAXCGZ010003842">
    <property type="protein sequence ID" value="KAK7082955.1"/>
    <property type="molecule type" value="Genomic_DNA"/>
</dbReference>
<feature type="domain" description="C2H2-type" evidence="12">
    <location>
        <begin position="721"/>
        <end position="748"/>
    </location>
</feature>
<accession>A0AAN8XRL6</accession>
<dbReference type="Gene3D" id="3.30.160.60">
    <property type="entry name" value="Classic Zinc Finger"/>
    <property type="match status" value="6"/>
</dbReference>
<dbReference type="PROSITE" id="PS00028">
    <property type="entry name" value="ZINC_FINGER_C2H2_1"/>
    <property type="match status" value="8"/>
</dbReference>
<feature type="region of interest" description="Disordered" evidence="11">
    <location>
        <begin position="368"/>
        <end position="403"/>
    </location>
</feature>
<protein>
    <recommendedName>
        <fullName evidence="9">Zinc finger protein 865</fullName>
    </recommendedName>
</protein>
<evidence type="ECO:0000256" key="9">
    <source>
        <dbReference type="ARBA" id="ARBA00068876"/>
    </source>
</evidence>
<keyword evidence="3" id="KW-0677">Repeat</keyword>
<feature type="region of interest" description="Disordered" evidence="11">
    <location>
        <begin position="439"/>
        <end position="459"/>
    </location>
</feature>
<dbReference type="AlphaFoldDB" id="A0AAN8XRL6"/>
<dbReference type="FunFam" id="3.30.160.60:FF:000100">
    <property type="entry name" value="Zinc finger 45-like"/>
    <property type="match status" value="1"/>
</dbReference>
<reference evidence="13 14" key="1">
    <citation type="submission" date="2023-11" db="EMBL/GenBank/DDBJ databases">
        <title>Halocaridina rubra genome assembly.</title>
        <authorList>
            <person name="Smith C."/>
        </authorList>
    </citation>
    <scope>NUCLEOTIDE SEQUENCE [LARGE SCALE GENOMIC DNA]</scope>
    <source>
        <strain evidence="13">EP-1</strain>
        <tissue evidence="13">Whole</tissue>
    </source>
</reference>
<keyword evidence="5" id="KW-0862">Zinc</keyword>
<keyword evidence="8" id="KW-0539">Nucleus</keyword>
<evidence type="ECO:0000256" key="1">
    <source>
        <dbReference type="ARBA" id="ARBA00004123"/>
    </source>
</evidence>
<keyword evidence="7" id="KW-0804">Transcription</keyword>
<feature type="domain" description="C2H2-type" evidence="12">
    <location>
        <begin position="605"/>
        <end position="633"/>
    </location>
</feature>
<evidence type="ECO:0000256" key="7">
    <source>
        <dbReference type="ARBA" id="ARBA00023163"/>
    </source>
</evidence>
<evidence type="ECO:0000313" key="13">
    <source>
        <dbReference type="EMBL" id="KAK7082955.1"/>
    </source>
</evidence>
<proteinExistence type="predicted"/>
<dbReference type="GO" id="GO:0005634">
    <property type="term" value="C:nucleus"/>
    <property type="evidence" value="ECO:0007669"/>
    <property type="project" value="UniProtKB-SubCell"/>
</dbReference>
<organism evidence="13 14">
    <name type="scientific">Halocaridina rubra</name>
    <name type="common">Hawaiian red shrimp</name>
    <dbReference type="NCBI Taxonomy" id="373956"/>
    <lineage>
        <taxon>Eukaryota</taxon>
        <taxon>Metazoa</taxon>
        <taxon>Ecdysozoa</taxon>
        <taxon>Arthropoda</taxon>
        <taxon>Crustacea</taxon>
        <taxon>Multicrustacea</taxon>
        <taxon>Malacostraca</taxon>
        <taxon>Eumalacostraca</taxon>
        <taxon>Eucarida</taxon>
        <taxon>Decapoda</taxon>
        <taxon>Pleocyemata</taxon>
        <taxon>Caridea</taxon>
        <taxon>Atyoidea</taxon>
        <taxon>Atyidae</taxon>
        <taxon>Halocaridina</taxon>
    </lineage>
</organism>
<dbReference type="SUPFAM" id="SSF57667">
    <property type="entry name" value="beta-beta-alpha zinc fingers"/>
    <property type="match status" value="5"/>
</dbReference>
<keyword evidence="4 10" id="KW-0863">Zinc-finger</keyword>
<evidence type="ECO:0000256" key="10">
    <source>
        <dbReference type="PROSITE-ProRule" id="PRU00042"/>
    </source>
</evidence>
<evidence type="ECO:0000256" key="3">
    <source>
        <dbReference type="ARBA" id="ARBA00022737"/>
    </source>
</evidence>
<keyword evidence="2" id="KW-0479">Metal-binding</keyword>
<evidence type="ECO:0000256" key="6">
    <source>
        <dbReference type="ARBA" id="ARBA00023015"/>
    </source>
</evidence>
<dbReference type="FunFam" id="3.30.160.60:FF:000145">
    <property type="entry name" value="Zinc finger protein 574"/>
    <property type="match status" value="1"/>
</dbReference>
<feature type="domain" description="C2H2-type" evidence="12">
    <location>
        <begin position="779"/>
        <end position="806"/>
    </location>
</feature>
<feature type="domain" description="C2H2-type" evidence="12">
    <location>
        <begin position="695"/>
        <end position="717"/>
    </location>
</feature>
<keyword evidence="14" id="KW-1185">Reference proteome</keyword>
<dbReference type="InterPro" id="IPR036236">
    <property type="entry name" value="Znf_C2H2_sf"/>
</dbReference>
<gene>
    <name evidence="13" type="ORF">SK128_013330</name>
</gene>
<evidence type="ECO:0000256" key="11">
    <source>
        <dbReference type="SAM" id="MobiDB-lite"/>
    </source>
</evidence>
<feature type="domain" description="C2H2-type" evidence="12">
    <location>
        <begin position="575"/>
        <end position="603"/>
    </location>
</feature>
<dbReference type="InterPro" id="IPR050636">
    <property type="entry name" value="C2H2-ZF_domain-containing"/>
</dbReference>
<name>A0AAN8XRL6_HALRR</name>
<comment type="subcellular location">
    <subcellularLocation>
        <location evidence="1">Nucleus</location>
    </subcellularLocation>
</comment>
<dbReference type="InterPro" id="IPR013087">
    <property type="entry name" value="Znf_C2H2_type"/>
</dbReference>
<dbReference type="Proteomes" id="UP001381693">
    <property type="component" value="Unassembled WGS sequence"/>
</dbReference>
<dbReference type="SMART" id="SM00355">
    <property type="entry name" value="ZnF_C2H2"/>
    <property type="match status" value="10"/>
</dbReference>
<feature type="compositionally biased region" description="Basic residues" evidence="11">
    <location>
        <begin position="450"/>
        <end position="459"/>
    </location>
</feature>
<sequence length="911" mass="102051">MAEVPPDSRDNLLSSGQKIPVSAMSELEHHGESSDVSILMGVEDNIYQGALTGNEECFVLLNDNNVRVMSHGSAVHLLSEQDVAENSIVEKTVLPMRMEGNKAVDIVDDNNKQSIEVVHMTDGRTLEVRPTEDGKSVELVPLEGEKTLEVLHTGAVKDTEVIHVDGSSSIELLSIGEASKSPTFSSSSNVYTKSKAKYILSSLSREYLASYDLKRSLSSETVQCNRTLNYGALDPVTSSIVITTPKTNLVHEHPFTPMPTVTSLVNSRQSQVVESNLNGLSRVTPSIIISHNKKVITDSVDSLDNAIIISWPPVPDKLENAVGTQTDPCESVGSSLNIFFCAFHTGGHAETLCDLPFLSSVGVSTDSTSPCGISTEEKQSSSDVSVRTGLASPENSASRFSRSGRPLKLKDSFLRSFSDDVYNNECYNTDLEGNYLNSSLENEEAASPEKKKRRRKRKKRYSSSDDFDLELIPCDIVEVKEEPILDVSIVPEEDPFIENDEVLALNVLKTKGYGLRTKRRLKKLNDMHYLEQKITKKKLEKSNKFACQSCSRVFPTFSRLQRHAKSEHNSTDFAFPCDQCGVVFTRPHNLDRHKETRHGDGEKRFVCEHCGSRFSRQDVLSVHISMVHFKKSLHGKTSTVVNGPSSLHCTGCDQFFSREQKLRNHREGDFTCTRCKLTFACKTSFRNHQYKNHPSSCSECGKVCKSRQQLYLHKLTHDPRHVCKFCHKGFLWKSQYTIHMSTHTGEKPLLCDICGKSFAHKIAVSKHKWQDHNDNNKKFKCPTCLKSFVYKAKLQSHMRSHTGEKPFMCQLCPSSFTQRCNLNAHIRSMHGVYIQSIKSDGTTQTQLVKYKRVKKTVPIEAQPSLETSVITQAVGTEVSEQPQIAIQEQVQMPESFETEAAVYQIVYAYPQ</sequence>
<dbReference type="GO" id="GO:0008270">
    <property type="term" value="F:zinc ion binding"/>
    <property type="evidence" value="ECO:0007669"/>
    <property type="project" value="UniProtKB-KW"/>
</dbReference>
<feature type="domain" description="C2H2-type" evidence="12">
    <location>
        <begin position="807"/>
        <end position="830"/>
    </location>
</feature>
<dbReference type="PANTHER" id="PTHR47772">
    <property type="entry name" value="ZINC FINGER PROTEIN 200"/>
    <property type="match status" value="1"/>
</dbReference>
<evidence type="ECO:0000256" key="2">
    <source>
        <dbReference type="ARBA" id="ARBA00022723"/>
    </source>
</evidence>
<comment type="caution">
    <text evidence="13">The sequence shown here is derived from an EMBL/GenBank/DDBJ whole genome shotgun (WGS) entry which is preliminary data.</text>
</comment>
<dbReference type="FunFam" id="3.30.160.60:FF:000446">
    <property type="entry name" value="Zinc finger protein"/>
    <property type="match status" value="1"/>
</dbReference>
<feature type="domain" description="C2H2-type" evidence="12">
    <location>
        <begin position="545"/>
        <end position="573"/>
    </location>
</feature>
<evidence type="ECO:0000256" key="4">
    <source>
        <dbReference type="ARBA" id="ARBA00022771"/>
    </source>
</evidence>
<evidence type="ECO:0000313" key="14">
    <source>
        <dbReference type="Proteomes" id="UP001381693"/>
    </source>
</evidence>
<evidence type="ECO:0000256" key="8">
    <source>
        <dbReference type="ARBA" id="ARBA00023242"/>
    </source>
</evidence>